<dbReference type="Proteomes" id="UP000291301">
    <property type="component" value="Unassembled WGS sequence"/>
</dbReference>
<comment type="caution">
    <text evidence="2">The sequence shown here is derived from an EMBL/GenBank/DDBJ whole genome shotgun (WGS) entry which is preliminary data.</text>
</comment>
<protein>
    <submittedName>
        <fullName evidence="2">Uncharacterized protein</fullName>
    </submittedName>
</protein>
<name>A0A4R0PDZ1_9HYPH</name>
<keyword evidence="1" id="KW-1133">Transmembrane helix</keyword>
<dbReference type="RefSeq" id="WP_131564480.1">
    <property type="nucleotide sequence ID" value="NZ_JAINFK010000001.1"/>
</dbReference>
<dbReference type="EMBL" id="SJST01000001">
    <property type="protein sequence ID" value="TCD16006.1"/>
    <property type="molecule type" value="Genomic_DNA"/>
</dbReference>
<evidence type="ECO:0000313" key="3">
    <source>
        <dbReference type="Proteomes" id="UP000291301"/>
    </source>
</evidence>
<keyword evidence="3" id="KW-1185">Reference proteome</keyword>
<dbReference type="OrthoDB" id="5948392at2"/>
<organism evidence="2 3">
    <name type="scientific">Oricola cellulosilytica</name>
    <dbReference type="NCBI Taxonomy" id="1429082"/>
    <lineage>
        <taxon>Bacteria</taxon>
        <taxon>Pseudomonadati</taxon>
        <taxon>Pseudomonadota</taxon>
        <taxon>Alphaproteobacteria</taxon>
        <taxon>Hyphomicrobiales</taxon>
        <taxon>Ahrensiaceae</taxon>
        <taxon>Oricola</taxon>
    </lineage>
</organism>
<evidence type="ECO:0000256" key="1">
    <source>
        <dbReference type="SAM" id="Phobius"/>
    </source>
</evidence>
<gene>
    <name evidence="2" type="ORF">E0D97_00755</name>
</gene>
<reference evidence="2 3" key="1">
    <citation type="journal article" date="2015" name="Antonie Van Leeuwenhoek">
        <title>Oricola cellulosilytica gen. nov., sp. nov., a cellulose-degrading bacterium of the family Phyllobacteriaceae isolated from surface seashore water, and emended descriptions of Mesorhizobium loti and Phyllobacterium myrsinacearum.</title>
        <authorList>
            <person name="Hameed A."/>
            <person name="Shahina M."/>
            <person name="Lai W.A."/>
            <person name="Lin S.Y."/>
            <person name="Young L.S."/>
            <person name="Liu Y.C."/>
            <person name="Hsu Y.H."/>
            <person name="Young C.C."/>
        </authorList>
    </citation>
    <scope>NUCLEOTIDE SEQUENCE [LARGE SCALE GENOMIC DNA]</scope>
    <source>
        <strain evidence="2 3">KCTC 52183</strain>
    </source>
</reference>
<feature type="transmembrane region" description="Helical" evidence="1">
    <location>
        <begin position="69"/>
        <end position="93"/>
    </location>
</feature>
<accession>A0A4R0PDZ1</accession>
<proteinExistence type="predicted"/>
<keyword evidence="1" id="KW-0472">Membrane</keyword>
<evidence type="ECO:0000313" key="2">
    <source>
        <dbReference type="EMBL" id="TCD16006.1"/>
    </source>
</evidence>
<sequence length="106" mass="11036">MNENARKGTGPMRSGTALAAIFLFMSAPLIAFLLAIGLSWLVGCEAVDRVLPCVVAGADIAPMLNVAALAGWAMLATVPIGVCLLIVWAIVFARTSPRRVSGKKPS</sequence>
<keyword evidence="1" id="KW-0812">Transmembrane</keyword>
<feature type="transmembrane region" description="Helical" evidence="1">
    <location>
        <begin position="21"/>
        <end position="42"/>
    </location>
</feature>
<dbReference type="AlphaFoldDB" id="A0A4R0PDZ1"/>